<dbReference type="OrthoDB" id="9811735at2"/>
<keyword evidence="3" id="KW-0275">Fatty acid biosynthesis</keyword>
<dbReference type="SUPFAM" id="SSF51230">
    <property type="entry name" value="Single hybrid motif"/>
    <property type="match status" value="1"/>
</dbReference>
<dbReference type="GO" id="GO:0003989">
    <property type="term" value="F:acetyl-CoA carboxylase activity"/>
    <property type="evidence" value="ECO:0007669"/>
    <property type="project" value="InterPro"/>
</dbReference>
<dbReference type="PANTHER" id="PTHR45266:SF3">
    <property type="entry name" value="OXALOACETATE DECARBOXYLASE ALPHA CHAIN"/>
    <property type="match status" value="1"/>
</dbReference>
<dbReference type="GO" id="GO:0006633">
    <property type="term" value="P:fatty acid biosynthetic process"/>
    <property type="evidence" value="ECO:0007669"/>
    <property type="project" value="UniProtKB-UniPathway"/>
</dbReference>
<comment type="pathway">
    <text evidence="3">Lipid metabolism; fatty acid biosynthesis.</text>
</comment>
<feature type="domain" description="Lipoyl-binding" evidence="4">
    <location>
        <begin position="91"/>
        <end position="167"/>
    </location>
</feature>
<dbReference type="PRINTS" id="PR01071">
    <property type="entry name" value="ACOABIOTINCC"/>
</dbReference>
<comment type="function">
    <text evidence="3">This protein is a component of the acetyl coenzyme A carboxylase complex; first, biotin carboxylase catalyzes the carboxylation of the carrier protein and then the transcarboxylase transfers the carboxyl group to form malonyl-CoA.</text>
</comment>
<protein>
    <recommendedName>
        <fullName evidence="1 3">Biotin carboxyl carrier protein of acetyl-CoA carboxylase</fullName>
    </recommendedName>
</protein>
<dbReference type="Gene3D" id="2.40.50.100">
    <property type="match status" value="1"/>
</dbReference>
<dbReference type="PROSITE" id="PS50968">
    <property type="entry name" value="BIOTINYL_LIPOYL"/>
    <property type="match status" value="1"/>
</dbReference>
<proteinExistence type="predicted"/>
<evidence type="ECO:0000259" key="4">
    <source>
        <dbReference type="PROSITE" id="PS50968"/>
    </source>
</evidence>
<dbReference type="RefSeq" id="WP_126549111.1">
    <property type="nucleotide sequence ID" value="NZ_BIFS01000001.1"/>
</dbReference>
<keyword evidence="2 3" id="KW-0092">Biotin</keyword>
<keyword evidence="3" id="KW-0443">Lipid metabolism</keyword>
<evidence type="ECO:0000256" key="3">
    <source>
        <dbReference type="RuleBase" id="RU364072"/>
    </source>
</evidence>
<accession>A0A402AEF0</accession>
<dbReference type="InterPro" id="IPR000089">
    <property type="entry name" value="Biotin_lipoyl"/>
</dbReference>
<keyword evidence="3" id="KW-0444">Lipid biosynthesis</keyword>
<keyword evidence="6" id="KW-1185">Reference proteome</keyword>
<dbReference type="EMBL" id="BIFS01000001">
    <property type="protein sequence ID" value="GCE17422.1"/>
    <property type="molecule type" value="Genomic_DNA"/>
</dbReference>
<dbReference type="InterPro" id="IPR001249">
    <property type="entry name" value="AcCoA_biotinCC"/>
</dbReference>
<evidence type="ECO:0000256" key="2">
    <source>
        <dbReference type="ARBA" id="ARBA00023267"/>
    </source>
</evidence>
<keyword evidence="3" id="KW-0276">Fatty acid metabolism</keyword>
<gene>
    <name evidence="5" type="primary">accB</name>
    <name evidence="5" type="ORF">KDK_12220</name>
</gene>
<evidence type="ECO:0000313" key="6">
    <source>
        <dbReference type="Proteomes" id="UP000287188"/>
    </source>
</evidence>
<organism evidence="5 6">
    <name type="scientific">Dictyobacter kobayashii</name>
    <dbReference type="NCBI Taxonomy" id="2014872"/>
    <lineage>
        <taxon>Bacteria</taxon>
        <taxon>Bacillati</taxon>
        <taxon>Chloroflexota</taxon>
        <taxon>Ktedonobacteria</taxon>
        <taxon>Ktedonobacterales</taxon>
        <taxon>Dictyobacteraceae</taxon>
        <taxon>Dictyobacter</taxon>
    </lineage>
</organism>
<dbReference type="CDD" id="cd06850">
    <property type="entry name" value="biotinyl_domain"/>
    <property type="match status" value="1"/>
</dbReference>
<sequence>MDHNYPYEVETIAREENVSVPKVSIEQLKRLVQLLDESDVSEIEVKRAEEGMQLVLRKAKAQVGSEVGEYALMQSGEASPASEEKATPEPRHTITAPLVGIFHTWAKPKGNPLVAVGDRVKLGQLVGTIQSLNVINEVESTIAGRIVEILVQDGQAVEYGQQLLVIDSSEEA</sequence>
<evidence type="ECO:0000256" key="1">
    <source>
        <dbReference type="ARBA" id="ARBA00017562"/>
    </source>
</evidence>
<evidence type="ECO:0000313" key="5">
    <source>
        <dbReference type="EMBL" id="GCE17422.1"/>
    </source>
</evidence>
<dbReference type="AlphaFoldDB" id="A0A402AEF0"/>
<dbReference type="UniPathway" id="UPA00094"/>
<reference evidence="6" key="1">
    <citation type="submission" date="2018-12" db="EMBL/GenBank/DDBJ databases">
        <title>Tengunoibacter tsumagoiensis gen. nov., sp. nov., Dictyobacter kobayashii sp. nov., D. alpinus sp. nov., and D. joshuensis sp. nov. and description of Dictyobacteraceae fam. nov. within the order Ktedonobacterales isolated from Tengu-no-mugimeshi.</title>
        <authorList>
            <person name="Wang C.M."/>
            <person name="Zheng Y."/>
            <person name="Sakai Y."/>
            <person name="Toyoda A."/>
            <person name="Minakuchi Y."/>
            <person name="Abe K."/>
            <person name="Yokota A."/>
            <person name="Yabe S."/>
        </authorList>
    </citation>
    <scope>NUCLEOTIDE SEQUENCE [LARGE SCALE GENOMIC DNA]</scope>
    <source>
        <strain evidence="6">Uno11</strain>
    </source>
</reference>
<name>A0A402AEF0_9CHLR</name>
<dbReference type="InterPro" id="IPR050709">
    <property type="entry name" value="Biotin_Carboxyl_Carrier/Decarb"/>
</dbReference>
<dbReference type="Proteomes" id="UP000287188">
    <property type="component" value="Unassembled WGS sequence"/>
</dbReference>
<comment type="caution">
    <text evidence="5">The sequence shown here is derived from an EMBL/GenBank/DDBJ whole genome shotgun (WGS) entry which is preliminary data.</text>
</comment>
<dbReference type="InterPro" id="IPR011053">
    <property type="entry name" value="Single_hybrid_motif"/>
</dbReference>
<dbReference type="Pfam" id="PF00364">
    <property type="entry name" value="Biotin_lipoyl"/>
    <property type="match status" value="1"/>
</dbReference>
<dbReference type="GO" id="GO:0009317">
    <property type="term" value="C:acetyl-CoA carboxylase complex"/>
    <property type="evidence" value="ECO:0007669"/>
    <property type="project" value="InterPro"/>
</dbReference>
<dbReference type="PANTHER" id="PTHR45266">
    <property type="entry name" value="OXALOACETATE DECARBOXYLASE ALPHA CHAIN"/>
    <property type="match status" value="1"/>
</dbReference>